<evidence type="ECO:0000313" key="2">
    <source>
        <dbReference type="EMBL" id="GBP27816.1"/>
    </source>
</evidence>
<dbReference type="Proteomes" id="UP000299102">
    <property type="component" value="Unassembled WGS sequence"/>
</dbReference>
<dbReference type="EMBL" id="BGZK01000199">
    <property type="protein sequence ID" value="GBP27816.1"/>
    <property type="molecule type" value="Genomic_DNA"/>
</dbReference>
<name>A0A4C1UPD7_EUMVA</name>
<protein>
    <submittedName>
        <fullName evidence="2">Uncharacterized protein</fullName>
    </submittedName>
</protein>
<feature type="region of interest" description="Disordered" evidence="1">
    <location>
        <begin position="120"/>
        <end position="157"/>
    </location>
</feature>
<dbReference type="AlphaFoldDB" id="A0A4C1UPD7"/>
<organism evidence="2 3">
    <name type="scientific">Eumeta variegata</name>
    <name type="common">Bagworm moth</name>
    <name type="synonym">Eumeta japonica</name>
    <dbReference type="NCBI Taxonomy" id="151549"/>
    <lineage>
        <taxon>Eukaryota</taxon>
        <taxon>Metazoa</taxon>
        <taxon>Ecdysozoa</taxon>
        <taxon>Arthropoda</taxon>
        <taxon>Hexapoda</taxon>
        <taxon>Insecta</taxon>
        <taxon>Pterygota</taxon>
        <taxon>Neoptera</taxon>
        <taxon>Endopterygota</taxon>
        <taxon>Lepidoptera</taxon>
        <taxon>Glossata</taxon>
        <taxon>Ditrysia</taxon>
        <taxon>Tineoidea</taxon>
        <taxon>Psychidae</taxon>
        <taxon>Oiketicinae</taxon>
        <taxon>Eumeta</taxon>
    </lineage>
</organism>
<gene>
    <name evidence="2" type="ORF">EVAR_94220_1</name>
</gene>
<accession>A0A4C1UPD7</accession>
<keyword evidence="3" id="KW-1185">Reference proteome</keyword>
<proteinExistence type="predicted"/>
<evidence type="ECO:0000313" key="3">
    <source>
        <dbReference type="Proteomes" id="UP000299102"/>
    </source>
</evidence>
<reference evidence="2 3" key="1">
    <citation type="journal article" date="2019" name="Commun. Biol.">
        <title>The bagworm genome reveals a unique fibroin gene that provides high tensile strength.</title>
        <authorList>
            <person name="Kono N."/>
            <person name="Nakamura H."/>
            <person name="Ohtoshi R."/>
            <person name="Tomita M."/>
            <person name="Numata K."/>
            <person name="Arakawa K."/>
        </authorList>
    </citation>
    <scope>NUCLEOTIDE SEQUENCE [LARGE SCALE GENOMIC DNA]</scope>
</reference>
<feature type="compositionally biased region" description="Basic residues" evidence="1">
    <location>
        <begin position="120"/>
        <end position="130"/>
    </location>
</feature>
<sequence length="157" mass="17751">MVFERGESTTGCYILIQGEKVEQVKKFVYLGSLFTNDSKHDRDIERKVNAENKVNGALLTIMNSKSVSRQARLAVHNGVLIPTLIHTILVDCNDTRCNCTAPHFCARSSRISTVLCSDTRKKKKQHRKRPYRADRDALKSARYLAPTDGLSDDKARQ</sequence>
<dbReference type="OrthoDB" id="425681at2759"/>
<comment type="caution">
    <text evidence="2">The sequence shown here is derived from an EMBL/GenBank/DDBJ whole genome shotgun (WGS) entry which is preliminary data.</text>
</comment>
<evidence type="ECO:0000256" key="1">
    <source>
        <dbReference type="SAM" id="MobiDB-lite"/>
    </source>
</evidence>